<dbReference type="AlphaFoldDB" id="A0AA39LA66"/>
<dbReference type="EMBL" id="JAUCMV010000009">
    <property type="protein sequence ID" value="KAK0390271.1"/>
    <property type="molecule type" value="Genomic_DNA"/>
</dbReference>
<evidence type="ECO:0000313" key="1">
    <source>
        <dbReference type="EMBL" id="KAK0390271.1"/>
    </source>
</evidence>
<keyword evidence="2" id="KW-1185">Reference proteome</keyword>
<sequence length="85" mass="8882">MASEIGGKEEEGRLEATVRALHSDGSGCLQVLAATKIVSVDGGDDVSCGELLCPTVLVSKNIVDQTCAVGSYFGVIDELFDQLLH</sequence>
<protein>
    <submittedName>
        <fullName evidence="1">Uncharacterized protein</fullName>
    </submittedName>
</protein>
<accession>A0AA39LA66</accession>
<name>A0AA39LA66_9BILA</name>
<dbReference type="Proteomes" id="UP001175271">
    <property type="component" value="Unassembled WGS sequence"/>
</dbReference>
<proteinExistence type="predicted"/>
<evidence type="ECO:0000313" key="2">
    <source>
        <dbReference type="Proteomes" id="UP001175271"/>
    </source>
</evidence>
<gene>
    <name evidence="1" type="ORF">QR680_019383</name>
</gene>
<reference evidence="1" key="1">
    <citation type="submission" date="2023-06" db="EMBL/GenBank/DDBJ databases">
        <title>Genomic analysis of the entomopathogenic nematode Steinernema hermaphroditum.</title>
        <authorList>
            <person name="Schwarz E.M."/>
            <person name="Heppert J.K."/>
            <person name="Baniya A."/>
            <person name="Schwartz H.T."/>
            <person name="Tan C.-H."/>
            <person name="Antoshechkin I."/>
            <person name="Sternberg P.W."/>
            <person name="Goodrich-Blair H."/>
            <person name="Dillman A.R."/>
        </authorList>
    </citation>
    <scope>NUCLEOTIDE SEQUENCE</scope>
    <source>
        <strain evidence="1">PS9179</strain>
        <tissue evidence="1">Whole animal</tissue>
    </source>
</reference>
<comment type="caution">
    <text evidence="1">The sequence shown here is derived from an EMBL/GenBank/DDBJ whole genome shotgun (WGS) entry which is preliminary data.</text>
</comment>
<organism evidence="1 2">
    <name type="scientific">Steinernema hermaphroditum</name>
    <dbReference type="NCBI Taxonomy" id="289476"/>
    <lineage>
        <taxon>Eukaryota</taxon>
        <taxon>Metazoa</taxon>
        <taxon>Ecdysozoa</taxon>
        <taxon>Nematoda</taxon>
        <taxon>Chromadorea</taxon>
        <taxon>Rhabditida</taxon>
        <taxon>Tylenchina</taxon>
        <taxon>Panagrolaimomorpha</taxon>
        <taxon>Strongyloidoidea</taxon>
        <taxon>Steinernematidae</taxon>
        <taxon>Steinernema</taxon>
    </lineage>
</organism>